<evidence type="ECO:0000313" key="4">
    <source>
        <dbReference type="Proteomes" id="UP000249464"/>
    </source>
</evidence>
<keyword evidence="2" id="KW-0472">Membrane</keyword>
<feature type="compositionally biased region" description="Low complexity" evidence="1">
    <location>
        <begin position="335"/>
        <end position="344"/>
    </location>
</feature>
<organism evidence="3 4">
    <name type="scientific">Microbotryum silenes-dioicae</name>
    <dbReference type="NCBI Taxonomy" id="796604"/>
    <lineage>
        <taxon>Eukaryota</taxon>
        <taxon>Fungi</taxon>
        <taxon>Dikarya</taxon>
        <taxon>Basidiomycota</taxon>
        <taxon>Pucciniomycotina</taxon>
        <taxon>Microbotryomycetes</taxon>
        <taxon>Microbotryales</taxon>
        <taxon>Microbotryaceae</taxon>
        <taxon>Microbotryum</taxon>
    </lineage>
</organism>
<name>A0A2X0M197_9BASI</name>
<dbReference type="EMBL" id="FQNC01000042">
    <property type="protein sequence ID" value="SGY40135.1"/>
    <property type="molecule type" value="Genomic_DNA"/>
</dbReference>
<feature type="compositionally biased region" description="Pro residues" evidence="1">
    <location>
        <begin position="1"/>
        <end position="21"/>
    </location>
</feature>
<proteinExistence type="predicted"/>
<reference evidence="3 4" key="1">
    <citation type="submission" date="2016-11" db="EMBL/GenBank/DDBJ databases">
        <authorList>
            <person name="Jaros S."/>
            <person name="Januszkiewicz K."/>
            <person name="Wedrychowicz H."/>
        </authorList>
    </citation>
    <scope>NUCLEOTIDE SEQUENCE [LARGE SCALE GENOMIC DNA]</scope>
</reference>
<feature type="transmembrane region" description="Helical" evidence="2">
    <location>
        <begin position="282"/>
        <end position="304"/>
    </location>
</feature>
<feature type="transmembrane region" description="Helical" evidence="2">
    <location>
        <begin position="418"/>
        <end position="440"/>
    </location>
</feature>
<keyword evidence="2" id="KW-1133">Transmembrane helix</keyword>
<dbReference type="AlphaFoldDB" id="A0A2X0M197"/>
<dbReference type="Proteomes" id="UP000249464">
    <property type="component" value="Unassembled WGS sequence"/>
</dbReference>
<dbReference type="PANTHER" id="PTHR39466">
    <property type="entry name" value="RGS DOMAIN-CONTAINING PROTEIN"/>
    <property type="match status" value="1"/>
</dbReference>
<feature type="transmembrane region" description="Helical" evidence="2">
    <location>
        <begin position="245"/>
        <end position="270"/>
    </location>
</feature>
<keyword evidence="4" id="KW-1185">Reference proteome</keyword>
<dbReference type="STRING" id="796604.A0A2X0M197"/>
<dbReference type="PANTHER" id="PTHR39466:SF1">
    <property type="entry name" value="RGS DOMAIN-CONTAINING PROTEIN"/>
    <property type="match status" value="1"/>
</dbReference>
<evidence type="ECO:0000256" key="2">
    <source>
        <dbReference type="SAM" id="Phobius"/>
    </source>
</evidence>
<feature type="region of interest" description="Disordered" evidence="1">
    <location>
        <begin position="331"/>
        <end position="380"/>
    </location>
</feature>
<keyword evidence="2" id="KW-0812">Transmembrane</keyword>
<accession>A0A2X0M197</accession>
<evidence type="ECO:0000313" key="3">
    <source>
        <dbReference type="EMBL" id="SGY40135.1"/>
    </source>
</evidence>
<protein>
    <submittedName>
        <fullName evidence="3">BQ5605_C003g02328 protein</fullName>
    </submittedName>
</protein>
<sequence>MFSLAPPPAAPAATVRPPPRASQPASSRPAKTDAFNLKYLLRLPIRIFSPPKASGMIGSVRSLRATPLNDVRLADVIENKHLSPLSLKDFEGYLVFREHAAENLYFILSWQQAGPKLPFDVSARLNEYEKEWNAWQRDPTALKEANDARIIDPHASRTLTQFPPLLRESLERGLDAFFTPDGALELNLSDATRAKVLVEAQSGNPADFEEARGLILHSLHSMAHLPRSLAAHSKACVANAGPRRLVFCFCLGLSIFLLGMIPPLVGIIGGYARAWRVVGLPFIWFGTAVMVMAVNRICGVIWLLGEDRQLLRYEAEPPTVLSNSIVDLGPATPRSSSSSWYEESASGDEKDRSPEPSFTAPYPWERTDASAGVDSTTSRPPSYLSKVSTLNLVPSSAQVWGPVTKVFSPDVVRAQWRLAVGALLAGVVGLLTVGVVLMAVPNRA</sequence>
<evidence type="ECO:0000256" key="1">
    <source>
        <dbReference type="SAM" id="MobiDB-lite"/>
    </source>
</evidence>
<gene>
    <name evidence="3" type="primary">BQ5605_C003g02328</name>
    <name evidence="3" type="ORF">BQ5605_C003G02328</name>
</gene>
<feature type="region of interest" description="Disordered" evidence="1">
    <location>
        <begin position="1"/>
        <end position="30"/>
    </location>
</feature>